<feature type="transmembrane region" description="Helical" evidence="4">
    <location>
        <begin position="50"/>
        <end position="70"/>
    </location>
</feature>
<evidence type="ECO:0000313" key="6">
    <source>
        <dbReference type="Proteomes" id="UP000297299"/>
    </source>
</evidence>
<evidence type="ECO:0008006" key="7">
    <source>
        <dbReference type="Google" id="ProtNLM"/>
    </source>
</evidence>
<feature type="transmembrane region" description="Helical" evidence="4">
    <location>
        <begin position="279"/>
        <end position="298"/>
    </location>
</feature>
<feature type="transmembrane region" description="Helical" evidence="4">
    <location>
        <begin position="334"/>
        <end position="357"/>
    </location>
</feature>
<reference evidence="5 6" key="1">
    <citation type="submission" date="2017-11" db="EMBL/GenBank/DDBJ databases">
        <title>Comparative genomics of Botrytis spp.</title>
        <authorList>
            <person name="Valero-Jimenez C.A."/>
            <person name="Tapia P."/>
            <person name="Veloso J."/>
            <person name="Silva-Moreno E."/>
            <person name="Staats M."/>
            <person name="Valdes J.H."/>
            <person name="Van Kan J.A.L."/>
        </authorList>
    </citation>
    <scope>NUCLEOTIDE SEQUENCE [LARGE SCALE GENOMIC DNA]</scope>
    <source>
        <strain evidence="5 6">MUCL2830</strain>
    </source>
</reference>
<keyword evidence="4" id="KW-0472">Membrane</keyword>
<dbReference type="PANTHER" id="PTHR11360">
    <property type="entry name" value="MONOCARBOXYLATE TRANSPORTER"/>
    <property type="match status" value="1"/>
</dbReference>
<protein>
    <recommendedName>
        <fullName evidence="7">Major facilitator superfamily (MFS) profile domain-containing protein</fullName>
    </recommendedName>
</protein>
<dbReference type="AlphaFoldDB" id="A0A4Y8CCA4"/>
<dbReference type="Pfam" id="PF07690">
    <property type="entry name" value="MFS_1"/>
    <property type="match status" value="1"/>
</dbReference>
<dbReference type="GO" id="GO:0022857">
    <property type="term" value="F:transmembrane transporter activity"/>
    <property type="evidence" value="ECO:0007669"/>
    <property type="project" value="InterPro"/>
</dbReference>
<dbReference type="OrthoDB" id="6509908at2759"/>
<sequence>MDNKDETLKSEEALPTPSCEPKHIGGERKRIETAIPDGGLTAWLQCASSFCLFFNCWGIVNTFGVFQTFYQQSLLQNESSSNISWIGSIQAFLLIFLGIITGPLFDHGYLHTLLFTGTVLVTFGMMMTSICNSYWQVVLSQGIVVGIGCGCLFVPSVAILPSYFSTRRSLAMGIGASGSSLGGIIYPIIFRKLQPQIGFPWTTRLIAFIMLATLILPVILMRTRRKPSSQWKLVDLAAWRELPYLLFAIGLFFTFMGLYIPFFYVQTYVIQQDIMSEDLGFYLLAILNAGSFFGRIVLNHIADKIGPLNVCIACGIATSVLGFAWIAIENIGGIIIFSILYGYVALILVLFLLNSFLSKHSLHCFKMR</sequence>
<feature type="transmembrane region" description="Helical" evidence="4">
    <location>
        <begin position="141"/>
        <end position="163"/>
    </location>
</feature>
<organism evidence="5 6">
    <name type="scientific">Botryotinia calthae</name>
    <dbReference type="NCBI Taxonomy" id="38488"/>
    <lineage>
        <taxon>Eukaryota</taxon>
        <taxon>Fungi</taxon>
        <taxon>Dikarya</taxon>
        <taxon>Ascomycota</taxon>
        <taxon>Pezizomycotina</taxon>
        <taxon>Leotiomycetes</taxon>
        <taxon>Helotiales</taxon>
        <taxon>Sclerotiniaceae</taxon>
        <taxon>Botryotinia</taxon>
    </lineage>
</organism>
<dbReference type="InterPro" id="IPR050327">
    <property type="entry name" value="Proton-linked_MCT"/>
</dbReference>
<feature type="transmembrane region" description="Helical" evidence="4">
    <location>
        <begin position="242"/>
        <end position="264"/>
    </location>
</feature>
<evidence type="ECO:0000256" key="4">
    <source>
        <dbReference type="SAM" id="Phobius"/>
    </source>
</evidence>
<proteinExistence type="inferred from homology"/>
<feature type="transmembrane region" description="Helical" evidence="4">
    <location>
        <begin position="310"/>
        <end position="328"/>
    </location>
</feature>
<keyword evidence="4" id="KW-1133">Transmembrane helix</keyword>
<feature type="compositionally biased region" description="Basic and acidic residues" evidence="3">
    <location>
        <begin position="1"/>
        <end position="12"/>
    </location>
</feature>
<accession>A0A4Y8CCA4</accession>
<keyword evidence="6" id="KW-1185">Reference proteome</keyword>
<dbReference type="SUPFAM" id="SSF103473">
    <property type="entry name" value="MFS general substrate transporter"/>
    <property type="match status" value="1"/>
</dbReference>
<feature type="transmembrane region" description="Helical" evidence="4">
    <location>
        <begin position="112"/>
        <end position="135"/>
    </location>
</feature>
<evidence type="ECO:0000256" key="2">
    <source>
        <dbReference type="ARBA" id="ARBA00006727"/>
    </source>
</evidence>
<feature type="transmembrane region" description="Helical" evidence="4">
    <location>
        <begin position="82"/>
        <end position="105"/>
    </location>
</feature>
<feature type="transmembrane region" description="Helical" evidence="4">
    <location>
        <begin position="170"/>
        <end position="189"/>
    </location>
</feature>
<feature type="transmembrane region" description="Helical" evidence="4">
    <location>
        <begin position="201"/>
        <end position="221"/>
    </location>
</feature>
<dbReference type="Gene3D" id="1.20.1250.20">
    <property type="entry name" value="MFS general substrate transporter like domains"/>
    <property type="match status" value="1"/>
</dbReference>
<keyword evidence="4" id="KW-0812">Transmembrane</keyword>
<evidence type="ECO:0000256" key="1">
    <source>
        <dbReference type="ARBA" id="ARBA00004141"/>
    </source>
</evidence>
<feature type="region of interest" description="Disordered" evidence="3">
    <location>
        <begin position="1"/>
        <end position="22"/>
    </location>
</feature>
<dbReference type="InterPro" id="IPR011701">
    <property type="entry name" value="MFS"/>
</dbReference>
<gene>
    <name evidence="5" type="ORF">BOTCAL_1364g00010</name>
</gene>
<comment type="subcellular location">
    <subcellularLocation>
        <location evidence="1">Membrane</location>
        <topology evidence="1">Multi-pass membrane protein</topology>
    </subcellularLocation>
</comment>
<evidence type="ECO:0000256" key="3">
    <source>
        <dbReference type="SAM" id="MobiDB-lite"/>
    </source>
</evidence>
<comment type="caution">
    <text evidence="5">The sequence shown here is derived from an EMBL/GenBank/DDBJ whole genome shotgun (WGS) entry which is preliminary data.</text>
</comment>
<dbReference type="GO" id="GO:0016020">
    <property type="term" value="C:membrane"/>
    <property type="evidence" value="ECO:0007669"/>
    <property type="project" value="UniProtKB-SubCell"/>
</dbReference>
<dbReference type="PANTHER" id="PTHR11360:SF234">
    <property type="entry name" value="MFS-TYPE TRANSPORTER DBAD-RELATED"/>
    <property type="match status" value="1"/>
</dbReference>
<comment type="similarity">
    <text evidence="2">Belongs to the major facilitator superfamily. Monocarboxylate porter (TC 2.A.1.13) family.</text>
</comment>
<dbReference type="EMBL" id="PHWZ01001360">
    <property type="protein sequence ID" value="TEY24756.1"/>
    <property type="molecule type" value="Genomic_DNA"/>
</dbReference>
<evidence type="ECO:0000313" key="5">
    <source>
        <dbReference type="EMBL" id="TEY24756.1"/>
    </source>
</evidence>
<dbReference type="InterPro" id="IPR036259">
    <property type="entry name" value="MFS_trans_sf"/>
</dbReference>
<dbReference type="Proteomes" id="UP000297299">
    <property type="component" value="Unassembled WGS sequence"/>
</dbReference>
<name>A0A4Y8CCA4_9HELO</name>